<feature type="region of interest" description="Disordered" evidence="1">
    <location>
        <begin position="212"/>
        <end position="250"/>
    </location>
</feature>
<keyword evidence="2" id="KW-1185">Reference proteome</keyword>
<dbReference type="AlphaFoldDB" id="A0A7E5W9Y0"/>
<protein>
    <submittedName>
        <fullName evidence="3">Uncharacterized protein LOC113500791</fullName>
    </submittedName>
</protein>
<accession>A0A7E5W9Y0</accession>
<evidence type="ECO:0000313" key="3">
    <source>
        <dbReference type="RefSeq" id="XP_026737493.1"/>
    </source>
</evidence>
<organism evidence="2 3">
    <name type="scientific">Trichoplusia ni</name>
    <name type="common">Cabbage looper</name>
    <dbReference type="NCBI Taxonomy" id="7111"/>
    <lineage>
        <taxon>Eukaryota</taxon>
        <taxon>Metazoa</taxon>
        <taxon>Ecdysozoa</taxon>
        <taxon>Arthropoda</taxon>
        <taxon>Hexapoda</taxon>
        <taxon>Insecta</taxon>
        <taxon>Pterygota</taxon>
        <taxon>Neoptera</taxon>
        <taxon>Endopterygota</taxon>
        <taxon>Lepidoptera</taxon>
        <taxon>Glossata</taxon>
        <taxon>Ditrysia</taxon>
        <taxon>Noctuoidea</taxon>
        <taxon>Noctuidae</taxon>
        <taxon>Plusiinae</taxon>
        <taxon>Trichoplusia</taxon>
    </lineage>
</organism>
<dbReference type="InParanoid" id="A0A7E5W9Y0"/>
<dbReference type="OrthoDB" id="7472586at2759"/>
<feature type="compositionally biased region" description="Polar residues" evidence="1">
    <location>
        <begin position="218"/>
        <end position="228"/>
    </location>
</feature>
<evidence type="ECO:0000256" key="1">
    <source>
        <dbReference type="SAM" id="MobiDB-lite"/>
    </source>
</evidence>
<dbReference type="Proteomes" id="UP000322000">
    <property type="component" value="Chromosome 14"/>
</dbReference>
<evidence type="ECO:0000313" key="2">
    <source>
        <dbReference type="Proteomes" id="UP000322000"/>
    </source>
</evidence>
<dbReference type="KEGG" id="tnl:113500791"/>
<feature type="compositionally biased region" description="Polar residues" evidence="1">
    <location>
        <begin position="335"/>
        <end position="351"/>
    </location>
</feature>
<feature type="region of interest" description="Disordered" evidence="1">
    <location>
        <begin position="335"/>
        <end position="355"/>
    </location>
</feature>
<gene>
    <name evidence="3" type="primary">LOC113500791</name>
</gene>
<proteinExistence type="predicted"/>
<dbReference type="GeneID" id="113500791"/>
<feature type="compositionally biased region" description="Basic and acidic residues" evidence="1">
    <location>
        <begin position="229"/>
        <end position="238"/>
    </location>
</feature>
<reference evidence="3" key="1">
    <citation type="submission" date="2025-08" db="UniProtKB">
        <authorList>
            <consortium name="RefSeq"/>
        </authorList>
    </citation>
    <scope>IDENTIFICATION</scope>
</reference>
<sequence>MSKCQRHIPMAVVRSWLLEFFETHPYFQVKYERSTDPAKYINDRKDFKVVCADAAVKLRKNNNKVERIMADIVYKYAKIKLLISSGIVTEEDIRGNSHFSLYVSHRTDFLKLFVSGFTKNDIPIYVRRYFDRMFSEKKLIKRKHEVTPAIVKCKLQRLKDRKMDLHEDDEEYITNIISKSLYGFDGNMGYEIQLLKAIGIQTDDIIEDRNNFSRQKEASSNPTSNSKPGTERFTRNSDDPDEIKEEFSNDGVLNNNDCFVIPPQSIGSILPHPNIKNEIIDFDMDIVDPRDSDSTVENIVKDISINKTLDGNFSDINYKNTTEVCEISSIEEASQDGTAMDTSMNSHSHATPSVLPVKSSKEEISVVVAIENHGVLGVEDEYEDGSDIGAVDIRKYMNGLAELLCKKMPKERRRTFLNQIDQIVYAVLEE</sequence>
<dbReference type="RefSeq" id="XP_026737493.1">
    <property type="nucleotide sequence ID" value="XM_026881692.1"/>
</dbReference>
<name>A0A7E5W9Y0_TRINI</name>